<keyword evidence="6" id="KW-0539">Nucleus</keyword>
<dbReference type="GO" id="GO:0005634">
    <property type="term" value="C:nucleus"/>
    <property type="evidence" value="ECO:0007669"/>
    <property type="project" value="UniProtKB-SubCell"/>
</dbReference>
<feature type="coiled-coil region" evidence="8">
    <location>
        <begin position="317"/>
        <end position="347"/>
    </location>
</feature>
<reference evidence="10 11" key="1">
    <citation type="submission" date="2024-02" db="EMBL/GenBank/DDBJ databases">
        <authorList>
            <person name="Vignale AGUSTIN F."/>
            <person name="Sosa J E."/>
            <person name="Modenutti C."/>
        </authorList>
    </citation>
    <scope>NUCLEOTIDE SEQUENCE [LARGE SCALE GENOMIC DNA]</scope>
</reference>
<accession>A0ABC8QQK0</accession>
<dbReference type="InterPro" id="IPR036397">
    <property type="entry name" value="RNaseH_sf"/>
</dbReference>
<keyword evidence="11" id="KW-1185">Reference proteome</keyword>
<keyword evidence="8" id="KW-0175">Coiled coil</keyword>
<evidence type="ECO:0000259" key="9">
    <source>
        <dbReference type="SMART" id="SM00479"/>
    </source>
</evidence>
<evidence type="ECO:0000256" key="3">
    <source>
        <dbReference type="ARBA" id="ARBA00022722"/>
    </source>
</evidence>
<comment type="subcellular location">
    <subcellularLocation>
        <location evidence="1">Nucleus</location>
    </subcellularLocation>
</comment>
<dbReference type="InterPro" id="IPR047021">
    <property type="entry name" value="REXO1/3/4-like"/>
</dbReference>
<dbReference type="InterPro" id="IPR013520">
    <property type="entry name" value="Ribonucl_H"/>
</dbReference>
<evidence type="ECO:0000256" key="4">
    <source>
        <dbReference type="ARBA" id="ARBA00022801"/>
    </source>
</evidence>
<dbReference type="InterPro" id="IPR012337">
    <property type="entry name" value="RNaseH-like_sf"/>
</dbReference>
<evidence type="ECO:0000256" key="1">
    <source>
        <dbReference type="ARBA" id="ARBA00004123"/>
    </source>
</evidence>
<comment type="similarity">
    <text evidence="2">Belongs to the REXO1/REXO3 family.</text>
</comment>
<evidence type="ECO:0000256" key="8">
    <source>
        <dbReference type="SAM" id="Coils"/>
    </source>
</evidence>
<evidence type="ECO:0000256" key="5">
    <source>
        <dbReference type="ARBA" id="ARBA00022839"/>
    </source>
</evidence>
<organism evidence="10 11">
    <name type="scientific">Ilex paraguariensis</name>
    <name type="common">yerba mate</name>
    <dbReference type="NCBI Taxonomy" id="185542"/>
    <lineage>
        <taxon>Eukaryota</taxon>
        <taxon>Viridiplantae</taxon>
        <taxon>Streptophyta</taxon>
        <taxon>Embryophyta</taxon>
        <taxon>Tracheophyta</taxon>
        <taxon>Spermatophyta</taxon>
        <taxon>Magnoliopsida</taxon>
        <taxon>eudicotyledons</taxon>
        <taxon>Gunneridae</taxon>
        <taxon>Pentapetalae</taxon>
        <taxon>asterids</taxon>
        <taxon>campanulids</taxon>
        <taxon>Aquifoliales</taxon>
        <taxon>Aquifoliaceae</taxon>
        <taxon>Ilex</taxon>
    </lineage>
</organism>
<dbReference type="Pfam" id="PF00929">
    <property type="entry name" value="RNase_T"/>
    <property type="match status" value="1"/>
</dbReference>
<keyword evidence="5" id="KW-0269">Exonuclease</keyword>
<gene>
    <name evidence="10" type="ORF">ILEXP_LOCUS1913</name>
</gene>
<evidence type="ECO:0000313" key="10">
    <source>
        <dbReference type="EMBL" id="CAK9134991.1"/>
    </source>
</evidence>
<comment type="caution">
    <text evidence="10">The sequence shown here is derived from an EMBL/GenBank/DDBJ whole genome shotgun (WGS) entry which is preliminary data.</text>
</comment>
<dbReference type="PANTHER" id="PTHR12801">
    <property type="entry name" value="RNA EXONUCLEASE REXO1 / RECO3 FAMILY MEMBER-RELATED"/>
    <property type="match status" value="1"/>
</dbReference>
<dbReference type="SMART" id="SM00479">
    <property type="entry name" value="EXOIII"/>
    <property type="match status" value="1"/>
</dbReference>
<dbReference type="Proteomes" id="UP001642360">
    <property type="component" value="Unassembled WGS sequence"/>
</dbReference>
<name>A0ABC8QQK0_9AQUA</name>
<dbReference type="AlphaFoldDB" id="A0ABC8QQK0"/>
<keyword evidence="4" id="KW-0378">Hydrolase</keyword>
<evidence type="ECO:0000256" key="2">
    <source>
        <dbReference type="ARBA" id="ARBA00006357"/>
    </source>
</evidence>
<evidence type="ECO:0000256" key="6">
    <source>
        <dbReference type="ARBA" id="ARBA00023242"/>
    </source>
</evidence>
<evidence type="ECO:0000256" key="7">
    <source>
        <dbReference type="ARBA" id="ARBA00053817"/>
    </source>
</evidence>
<dbReference type="Gene3D" id="3.30.420.10">
    <property type="entry name" value="Ribonuclease H-like superfamily/Ribonuclease H"/>
    <property type="match status" value="1"/>
</dbReference>
<evidence type="ECO:0000313" key="11">
    <source>
        <dbReference type="Proteomes" id="UP001642360"/>
    </source>
</evidence>
<comment type="function">
    <text evidence="7">3'-5' exonuclease degrading single-stranded small RNAs.</text>
</comment>
<dbReference type="InterPro" id="IPR034922">
    <property type="entry name" value="REX1-like_exo"/>
</dbReference>
<feature type="domain" description="Exonuclease" evidence="9">
    <location>
        <begin position="5"/>
        <end position="166"/>
    </location>
</feature>
<dbReference type="GO" id="GO:0004527">
    <property type="term" value="F:exonuclease activity"/>
    <property type="evidence" value="ECO:0007669"/>
    <property type="project" value="UniProtKB-KW"/>
</dbReference>
<sequence>MRSTAMVAVDCEMVGCEDGSEALVRVCVVDRNLQVKLNELVNPNKAVVEYRTEITGISAKDLDGVTYSLADVQKSMKKLLSHGTILVGHSLHNDLQALKLDHARVIDTSYIFKYGGGPHYRRPSLSNLCKFVLGYELREKGAPHNCLDDACAAMKLALAKIEHGFDNIIPVVREDVPEVEMAKLLVHRIPTNVPSQELHNIIPGNFTIELKANKKIRGDRYSALAIFKNQREANHAFENVEGYGEEDSNGRPQKLISFQLDKGVSGSLYIRKMTHDDSIGQVASKKRSLLDNNTSVEPKKLKTDQIIEEPGENKAGLNQCDGHLKEIERLKQELSQRDKEISNLNKIIIALTRKQGL</sequence>
<dbReference type="PANTHER" id="PTHR12801:SF115">
    <property type="entry name" value="FI18136P1-RELATED"/>
    <property type="match status" value="1"/>
</dbReference>
<proteinExistence type="inferred from homology"/>
<dbReference type="EMBL" id="CAUOFW020000685">
    <property type="protein sequence ID" value="CAK9134991.1"/>
    <property type="molecule type" value="Genomic_DNA"/>
</dbReference>
<dbReference type="SUPFAM" id="SSF53098">
    <property type="entry name" value="Ribonuclease H-like"/>
    <property type="match status" value="1"/>
</dbReference>
<protein>
    <recommendedName>
        <fullName evidence="9">Exonuclease domain-containing protein</fullName>
    </recommendedName>
</protein>
<dbReference type="CDD" id="cd06145">
    <property type="entry name" value="REX1_like"/>
    <property type="match status" value="1"/>
</dbReference>
<dbReference type="FunFam" id="3.30.420.10:FF:000080">
    <property type="entry name" value="Small RNA degrading nuclease 3"/>
    <property type="match status" value="1"/>
</dbReference>
<keyword evidence="3" id="KW-0540">Nuclease</keyword>